<name>A0A2A4T613_9DELT</name>
<evidence type="ECO:0000313" key="3">
    <source>
        <dbReference type="Proteomes" id="UP000218113"/>
    </source>
</evidence>
<organism evidence="2 3">
    <name type="scientific">SAR324 cluster bacterium</name>
    <dbReference type="NCBI Taxonomy" id="2024889"/>
    <lineage>
        <taxon>Bacteria</taxon>
        <taxon>Deltaproteobacteria</taxon>
        <taxon>SAR324 cluster</taxon>
    </lineage>
</organism>
<comment type="caution">
    <text evidence="2">The sequence shown here is derived from an EMBL/GenBank/DDBJ whole genome shotgun (WGS) entry which is preliminary data.</text>
</comment>
<dbReference type="AlphaFoldDB" id="A0A2A4T613"/>
<dbReference type="EMBL" id="NVSR01000020">
    <property type="protein sequence ID" value="PCI29076.1"/>
    <property type="molecule type" value="Genomic_DNA"/>
</dbReference>
<feature type="chain" id="PRO_5012856564" description="Acyloxyacyl hydrolase" evidence="1">
    <location>
        <begin position="26"/>
        <end position="186"/>
    </location>
</feature>
<sequence>MLNKKLFSVLITGIMLCSFSSAAFAELLFTVSAGVPLQYELKDGKVAETESVSGLLMHASLPFLPGIGLEQYETKLKNNSSKQIFGSDVKLKTQIWDLFYQLPIPIIDVTVGAGFGTTKLDCTDCSSLFEEGVTTQYYAQVGFPLFVIAGIHLSHHTVFSTIKRKSDGKTYNVGGTLTAIGVSIGF</sequence>
<evidence type="ECO:0008006" key="4">
    <source>
        <dbReference type="Google" id="ProtNLM"/>
    </source>
</evidence>
<dbReference type="Proteomes" id="UP000218113">
    <property type="component" value="Unassembled WGS sequence"/>
</dbReference>
<protein>
    <recommendedName>
        <fullName evidence="4">Acyloxyacyl hydrolase</fullName>
    </recommendedName>
</protein>
<evidence type="ECO:0000256" key="1">
    <source>
        <dbReference type="SAM" id="SignalP"/>
    </source>
</evidence>
<keyword evidence="1" id="KW-0732">Signal</keyword>
<feature type="signal peptide" evidence="1">
    <location>
        <begin position="1"/>
        <end position="25"/>
    </location>
</feature>
<gene>
    <name evidence="2" type="ORF">COB67_04870</name>
</gene>
<accession>A0A2A4T613</accession>
<proteinExistence type="predicted"/>
<reference evidence="3" key="1">
    <citation type="submission" date="2017-08" db="EMBL/GenBank/DDBJ databases">
        <title>A dynamic microbial community with high functional redundancy inhabits the cold, oxic subseafloor aquifer.</title>
        <authorList>
            <person name="Tully B.J."/>
            <person name="Wheat C.G."/>
            <person name="Glazer B.T."/>
            <person name="Huber J.A."/>
        </authorList>
    </citation>
    <scope>NUCLEOTIDE SEQUENCE [LARGE SCALE GENOMIC DNA]</scope>
</reference>
<evidence type="ECO:0000313" key="2">
    <source>
        <dbReference type="EMBL" id="PCI29076.1"/>
    </source>
</evidence>